<dbReference type="InterPro" id="IPR020396">
    <property type="entry name" value="NADH_UbQ_OxRdtase_CS"/>
</dbReference>
<feature type="compositionally biased region" description="Basic and acidic residues" evidence="4">
    <location>
        <begin position="278"/>
        <end position="289"/>
    </location>
</feature>
<dbReference type="Proteomes" id="UP001648503">
    <property type="component" value="Unassembled WGS sequence"/>
</dbReference>
<feature type="domain" description="NADH:ubiquinone oxidoreductase 30kDa subunit" evidence="5">
    <location>
        <begin position="102"/>
        <end position="222"/>
    </location>
</feature>
<organism evidence="6 7">
    <name type="scientific">Batrachochytrium salamandrivorans</name>
    <dbReference type="NCBI Taxonomy" id="1357716"/>
    <lineage>
        <taxon>Eukaryota</taxon>
        <taxon>Fungi</taxon>
        <taxon>Fungi incertae sedis</taxon>
        <taxon>Chytridiomycota</taxon>
        <taxon>Chytridiomycota incertae sedis</taxon>
        <taxon>Chytridiomycetes</taxon>
        <taxon>Rhizophydiales</taxon>
        <taxon>Rhizophydiales incertae sedis</taxon>
        <taxon>Batrachochytrium</taxon>
    </lineage>
</organism>
<dbReference type="InterPro" id="IPR001268">
    <property type="entry name" value="NADH_UbQ_OxRdtase_30kDa_su"/>
</dbReference>
<keyword evidence="2 3" id="KW-0813">Transport</keyword>
<evidence type="ECO:0000256" key="2">
    <source>
        <dbReference type="ARBA" id="ARBA00022448"/>
    </source>
</evidence>
<gene>
    <name evidence="6" type="ORF">BASA50_009440</name>
</gene>
<dbReference type="PANTHER" id="PTHR10884:SF14">
    <property type="entry name" value="NADH DEHYDROGENASE [UBIQUINONE] IRON-SULFUR PROTEIN 3, MITOCHONDRIAL"/>
    <property type="match status" value="1"/>
</dbReference>
<dbReference type="PANTHER" id="PTHR10884">
    <property type="entry name" value="NADH DEHYDROGENASE UBIQUINONE IRON-SULFUR PROTEIN 3"/>
    <property type="match status" value="1"/>
</dbReference>
<dbReference type="Pfam" id="PF00329">
    <property type="entry name" value="Complex1_30kDa"/>
    <property type="match status" value="1"/>
</dbReference>
<dbReference type="SUPFAM" id="SSF143243">
    <property type="entry name" value="Nqo5-like"/>
    <property type="match status" value="1"/>
</dbReference>
<comment type="caution">
    <text evidence="6">The sequence shown here is derived from an EMBL/GenBank/DDBJ whole genome shotgun (WGS) entry which is preliminary data.</text>
</comment>
<dbReference type="EMBL" id="JAFCIX010000433">
    <property type="protein sequence ID" value="KAH6590466.1"/>
    <property type="molecule type" value="Genomic_DNA"/>
</dbReference>
<feature type="region of interest" description="Disordered" evidence="4">
    <location>
        <begin position="268"/>
        <end position="289"/>
    </location>
</feature>
<proteinExistence type="inferred from homology"/>
<dbReference type="NCBIfam" id="TIGR01961">
    <property type="entry name" value="NuoC_fam"/>
    <property type="match status" value="1"/>
</dbReference>
<dbReference type="HAMAP" id="MF_01357">
    <property type="entry name" value="NDH1_NuoC"/>
    <property type="match status" value="1"/>
</dbReference>
<reference evidence="6 7" key="1">
    <citation type="submission" date="2021-02" db="EMBL/GenBank/DDBJ databases">
        <title>Variation within the Batrachochytrium salamandrivorans European outbreak.</title>
        <authorList>
            <person name="Kelly M."/>
            <person name="Pasmans F."/>
            <person name="Shea T.P."/>
            <person name="Munoz J.F."/>
            <person name="Carranza S."/>
            <person name="Cuomo C.A."/>
            <person name="Martel A."/>
        </authorList>
    </citation>
    <scope>NUCLEOTIDE SEQUENCE [LARGE SCALE GENOMIC DNA]</scope>
    <source>
        <strain evidence="6 7">AMFP18/2</strain>
    </source>
</reference>
<protein>
    <recommendedName>
        <fullName evidence="5">NADH:ubiquinone oxidoreductase 30kDa subunit domain-containing protein</fullName>
    </recommendedName>
</protein>
<dbReference type="Gene3D" id="3.30.460.80">
    <property type="entry name" value="NADH:ubiquinone oxidoreductase, 30kDa subunit"/>
    <property type="match status" value="1"/>
</dbReference>
<evidence type="ECO:0000256" key="4">
    <source>
        <dbReference type="SAM" id="MobiDB-lite"/>
    </source>
</evidence>
<keyword evidence="7" id="KW-1185">Reference proteome</keyword>
<keyword evidence="3" id="KW-1278">Translocase</keyword>
<evidence type="ECO:0000256" key="3">
    <source>
        <dbReference type="RuleBase" id="RU003456"/>
    </source>
</evidence>
<evidence type="ECO:0000256" key="1">
    <source>
        <dbReference type="ARBA" id="ARBA00007569"/>
    </source>
</evidence>
<dbReference type="InterPro" id="IPR037232">
    <property type="entry name" value="NADH_quin_OxRdtase_su_C/D-like"/>
</dbReference>
<evidence type="ECO:0000313" key="6">
    <source>
        <dbReference type="EMBL" id="KAH6590466.1"/>
    </source>
</evidence>
<evidence type="ECO:0000259" key="5">
    <source>
        <dbReference type="Pfam" id="PF00329"/>
    </source>
</evidence>
<keyword evidence="3" id="KW-0520">NAD</keyword>
<evidence type="ECO:0000313" key="7">
    <source>
        <dbReference type="Proteomes" id="UP001648503"/>
    </source>
</evidence>
<dbReference type="NCBIfam" id="NF004733">
    <property type="entry name" value="PRK06074.1-5"/>
    <property type="match status" value="1"/>
</dbReference>
<comment type="similarity">
    <text evidence="1 3">Belongs to the complex I 30 kDa subunit family.</text>
</comment>
<dbReference type="PROSITE" id="PS00542">
    <property type="entry name" value="COMPLEX1_30K"/>
    <property type="match status" value="1"/>
</dbReference>
<sequence>MNAWALAGRRVAHLGLLRSTPATTSLQLVSSSISSASSALSYAVRPFHSSIAPRNTGASSNPDPVELLKTTNKLQEFGKYIASCMPKYIQQISVYKDELTVFVPPSGLIPVATFLRDHQATQFQQVQDITAVDYPSRENRFELVYNLMSVRFNTRIRIKTYTNEVDPVPSLVPVYTGANWFEREVWDMYGVFFTGHPDLRRILTDYGFEGHPLRKDFPLTGYVEVRYDEEKKRVIAEPLELAQSFRMFEYQSPWEQTGAGTTVQKLLSEPPVSATAADEAKAAADTKKT</sequence>
<accession>A0ABQ8F267</accession>
<name>A0ABQ8F267_9FUNG</name>
<dbReference type="InterPro" id="IPR010218">
    <property type="entry name" value="NADH_DH_suC"/>
</dbReference>